<sequence>MRKIDETLSLVCKFLNKENIDYVLVGGLAVNFHGVPRTTMDIDIILNIGEGRIPKLVNFLIQNDFLADAEDIEDALRESSHCTIHDKRSMIRLDIKGVYGEMDRRTLERRRSFEYGGIKIQIASPEDTIASKLLFGSEQDLKDAEGIYIRQHEKLDMEYLEETCKELGVGGEFKYLKKRVEETNRGGD</sequence>
<organism evidence="2 3">
    <name type="scientific">candidate division MSBL1 archaeon SCGC-AAA261F19</name>
    <dbReference type="NCBI Taxonomy" id="1698275"/>
    <lineage>
        <taxon>Archaea</taxon>
        <taxon>Methanobacteriati</taxon>
        <taxon>Methanobacteriota</taxon>
        <taxon>candidate division MSBL1</taxon>
    </lineage>
</organism>
<dbReference type="InterPro" id="IPR043519">
    <property type="entry name" value="NT_sf"/>
</dbReference>
<dbReference type="Gene3D" id="3.30.460.40">
    <property type="match status" value="1"/>
</dbReference>
<dbReference type="SUPFAM" id="SSF81301">
    <property type="entry name" value="Nucleotidyltransferase"/>
    <property type="match status" value="1"/>
</dbReference>
<dbReference type="AlphaFoldDB" id="A0A133V9R8"/>
<evidence type="ECO:0000259" key="1">
    <source>
        <dbReference type="Pfam" id="PF19502"/>
    </source>
</evidence>
<evidence type="ECO:0000313" key="3">
    <source>
        <dbReference type="Proteomes" id="UP000070565"/>
    </source>
</evidence>
<dbReference type="EMBL" id="LHXZ01000025">
    <property type="protein sequence ID" value="KXB03208.1"/>
    <property type="molecule type" value="Genomic_DNA"/>
</dbReference>
<reference evidence="2 3" key="1">
    <citation type="journal article" date="2016" name="Sci. Rep.">
        <title>Metabolic traits of an uncultured archaeal lineage -MSBL1- from brine pools of the Red Sea.</title>
        <authorList>
            <person name="Mwirichia R."/>
            <person name="Alam I."/>
            <person name="Rashid M."/>
            <person name="Vinu M."/>
            <person name="Ba-Alawi W."/>
            <person name="Anthony Kamau A."/>
            <person name="Kamanda Ngugi D."/>
            <person name="Goker M."/>
            <person name="Klenk H.P."/>
            <person name="Bajic V."/>
            <person name="Stingl U."/>
        </authorList>
    </citation>
    <scope>NUCLEOTIDE SEQUENCE [LARGE SCALE GENOMIC DNA]</scope>
    <source>
        <strain evidence="2">SCGC-AAA261F19</strain>
    </source>
</reference>
<feature type="domain" description="DUF6036" evidence="1">
    <location>
        <begin position="3"/>
        <end position="164"/>
    </location>
</feature>
<name>A0A133V9R8_9EURY</name>
<comment type="caution">
    <text evidence="2">The sequence shown here is derived from an EMBL/GenBank/DDBJ whole genome shotgun (WGS) entry which is preliminary data.</text>
</comment>
<proteinExistence type="predicted"/>
<gene>
    <name evidence="2" type="ORF">AKJ45_02220</name>
</gene>
<dbReference type="InterPro" id="IPR045792">
    <property type="entry name" value="DUF6036"/>
</dbReference>
<keyword evidence="3" id="KW-1185">Reference proteome</keyword>
<dbReference type="Proteomes" id="UP000070565">
    <property type="component" value="Unassembled WGS sequence"/>
</dbReference>
<accession>A0A133V9R8</accession>
<protein>
    <recommendedName>
        <fullName evidence="1">DUF6036 domain-containing protein</fullName>
    </recommendedName>
</protein>
<dbReference type="Pfam" id="PF19502">
    <property type="entry name" value="DUF6036"/>
    <property type="match status" value="1"/>
</dbReference>
<evidence type="ECO:0000313" key="2">
    <source>
        <dbReference type="EMBL" id="KXB03208.1"/>
    </source>
</evidence>